<dbReference type="InterPro" id="IPR002659">
    <property type="entry name" value="Glyco_trans_31"/>
</dbReference>
<sequence length="313" mass="37016">MDSRINLKKILSLCVIFAICFLGYTRFWWTQHKEIFFQVLQRNITPLYPYLIEEEEKCRAQTPFLLLLIPSDPQEFHIRNVLRNTWANESLLNNVHIIRLFLLGRTTIDEEKVINESSQFHDIVMQDFIDSYYNLTVKTLMGMEWVARWCPGVRYVVKIDTDMFFNPWFLVKNILQPEGPPKKNFFTGFILYNALPHRDKGSKWYMSMKTYSKKFYPLYCSGTGYVFSGDLAEKIYWAAEGLQMFPFEDVFVGMCLQKLGVTIFESSNKFIGEKIPYDRCKFTKIVTVHRFTPEELLTIWPDFLEAMETCSKS</sequence>
<evidence type="ECO:0000313" key="14">
    <source>
        <dbReference type="EMBL" id="KAG8573980.1"/>
    </source>
</evidence>
<dbReference type="EMBL" id="WNYA01000004">
    <property type="protein sequence ID" value="KAG8573980.1"/>
    <property type="molecule type" value="Genomic_DNA"/>
</dbReference>
<keyword evidence="6 13" id="KW-0812">Transmembrane</keyword>
<comment type="caution">
    <text evidence="14">The sequence shown here is derived from an EMBL/GenBank/DDBJ whole genome shotgun (WGS) entry which is preliminary data.</text>
</comment>
<evidence type="ECO:0000256" key="12">
    <source>
        <dbReference type="ARBA" id="ARBA00023180"/>
    </source>
</evidence>
<accession>A0AAV7BMS0</accession>
<comment type="similarity">
    <text evidence="3 13">Belongs to the glycosyltransferase 31 family.</text>
</comment>
<dbReference type="Pfam" id="PF01762">
    <property type="entry name" value="Galactosyl_T"/>
    <property type="match status" value="1"/>
</dbReference>
<name>A0AAV7BMS0_ENGPU</name>
<dbReference type="FunFam" id="3.90.550.50:FF:000001">
    <property type="entry name" value="Hexosyltransferase"/>
    <property type="match status" value="1"/>
</dbReference>
<evidence type="ECO:0000256" key="7">
    <source>
        <dbReference type="ARBA" id="ARBA00022968"/>
    </source>
</evidence>
<organism evidence="14 15">
    <name type="scientific">Engystomops pustulosus</name>
    <name type="common">Tungara frog</name>
    <name type="synonym">Physalaemus pustulosus</name>
    <dbReference type="NCBI Taxonomy" id="76066"/>
    <lineage>
        <taxon>Eukaryota</taxon>
        <taxon>Metazoa</taxon>
        <taxon>Chordata</taxon>
        <taxon>Craniata</taxon>
        <taxon>Vertebrata</taxon>
        <taxon>Euteleostomi</taxon>
        <taxon>Amphibia</taxon>
        <taxon>Batrachia</taxon>
        <taxon>Anura</taxon>
        <taxon>Neobatrachia</taxon>
        <taxon>Hyloidea</taxon>
        <taxon>Leptodactylidae</taxon>
        <taxon>Leiuperinae</taxon>
        <taxon>Engystomops</taxon>
    </lineage>
</organism>
<dbReference type="GO" id="GO:0006629">
    <property type="term" value="P:lipid metabolic process"/>
    <property type="evidence" value="ECO:0007669"/>
    <property type="project" value="UniProtKB-KW"/>
</dbReference>
<evidence type="ECO:0000256" key="13">
    <source>
        <dbReference type="RuleBase" id="RU363063"/>
    </source>
</evidence>
<protein>
    <recommendedName>
        <fullName evidence="13">Hexosyltransferase</fullName>
        <ecNumber evidence="13">2.4.1.-</ecNumber>
    </recommendedName>
</protein>
<reference evidence="14" key="1">
    <citation type="thesis" date="2020" institute="ProQuest LLC" country="789 East Eisenhower Parkway, Ann Arbor, MI, USA">
        <title>Comparative Genomics and Chromosome Evolution.</title>
        <authorList>
            <person name="Mudd A.B."/>
        </authorList>
    </citation>
    <scope>NUCLEOTIDE SEQUENCE</scope>
    <source>
        <strain evidence="14">237g6f4</strain>
        <tissue evidence="14">Blood</tissue>
    </source>
</reference>
<evidence type="ECO:0000256" key="1">
    <source>
        <dbReference type="ARBA" id="ARBA00004323"/>
    </source>
</evidence>
<dbReference type="Gene3D" id="3.90.550.50">
    <property type="match status" value="1"/>
</dbReference>
<keyword evidence="12" id="KW-0325">Glycoprotein</keyword>
<evidence type="ECO:0000256" key="2">
    <source>
        <dbReference type="ARBA" id="ARBA00004922"/>
    </source>
</evidence>
<dbReference type="GO" id="GO:0006493">
    <property type="term" value="P:protein O-linked glycosylation"/>
    <property type="evidence" value="ECO:0007669"/>
    <property type="project" value="TreeGrafter"/>
</dbReference>
<keyword evidence="11 13" id="KW-0472">Membrane</keyword>
<dbReference type="PANTHER" id="PTHR11214">
    <property type="entry name" value="BETA-1,3-N-ACETYLGLUCOSAMINYLTRANSFERASE"/>
    <property type="match status" value="1"/>
</dbReference>
<feature type="transmembrane region" description="Helical" evidence="13">
    <location>
        <begin position="10"/>
        <end position="29"/>
    </location>
</feature>
<comment type="pathway">
    <text evidence="2">Protein modification; protein glycosylation.</text>
</comment>
<evidence type="ECO:0000256" key="6">
    <source>
        <dbReference type="ARBA" id="ARBA00022692"/>
    </source>
</evidence>
<evidence type="ECO:0000313" key="15">
    <source>
        <dbReference type="Proteomes" id="UP000824782"/>
    </source>
</evidence>
<comment type="subcellular location">
    <subcellularLocation>
        <location evidence="1 13">Golgi apparatus membrane</location>
        <topology evidence="1 13">Single-pass type II membrane protein</topology>
    </subcellularLocation>
</comment>
<dbReference type="GO" id="GO:0000139">
    <property type="term" value="C:Golgi membrane"/>
    <property type="evidence" value="ECO:0007669"/>
    <property type="project" value="UniProtKB-SubCell"/>
</dbReference>
<evidence type="ECO:0000256" key="10">
    <source>
        <dbReference type="ARBA" id="ARBA00023098"/>
    </source>
</evidence>
<dbReference type="PANTHER" id="PTHR11214:SF19">
    <property type="entry name" value="BETA-1,3-GALACTOSYLTRANSFERASE 2"/>
    <property type="match status" value="1"/>
</dbReference>
<gene>
    <name evidence="14" type="ORF">GDO81_008988</name>
</gene>
<proteinExistence type="inferred from homology"/>
<dbReference type="EC" id="2.4.1.-" evidence="13"/>
<evidence type="ECO:0000256" key="3">
    <source>
        <dbReference type="ARBA" id="ARBA00008661"/>
    </source>
</evidence>
<evidence type="ECO:0000256" key="9">
    <source>
        <dbReference type="ARBA" id="ARBA00023034"/>
    </source>
</evidence>
<keyword evidence="5" id="KW-0808">Transferase</keyword>
<dbReference type="GO" id="GO:0008499">
    <property type="term" value="F:N-acetyl-beta-D-glucosaminide beta-(1,3)-galactosyltransferase activity"/>
    <property type="evidence" value="ECO:0007669"/>
    <property type="project" value="TreeGrafter"/>
</dbReference>
<keyword evidence="9 13" id="KW-0333">Golgi apparatus</keyword>
<evidence type="ECO:0000256" key="4">
    <source>
        <dbReference type="ARBA" id="ARBA00022676"/>
    </source>
</evidence>
<keyword evidence="7 13" id="KW-0735">Signal-anchor</keyword>
<evidence type="ECO:0000256" key="8">
    <source>
        <dbReference type="ARBA" id="ARBA00022989"/>
    </source>
</evidence>
<dbReference type="AlphaFoldDB" id="A0AAV7BMS0"/>
<dbReference type="Proteomes" id="UP000824782">
    <property type="component" value="Unassembled WGS sequence"/>
</dbReference>
<keyword evidence="10" id="KW-0443">Lipid metabolism</keyword>
<evidence type="ECO:0000256" key="5">
    <source>
        <dbReference type="ARBA" id="ARBA00022679"/>
    </source>
</evidence>
<keyword evidence="4 13" id="KW-0328">Glycosyltransferase</keyword>
<evidence type="ECO:0000256" key="11">
    <source>
        <dbReference type="ARBA" id="ARBA00023136"/>
    </source>
</evidence>
<keyword evidence="8 13" id="KW-1133">Transmembrane helix</keyword>
<keyword evidence="15" id="KW-1185">Reference proteome</keyword>